<evidence type="ECO:0000256" key="2">
    <source>
        <dbReference type="ARBA" id="ARBA00023002"/>
    </source>
</evidence>
<keyword evidence="2" id="KW-0560">Oxidoreductase</keyword>
<evidence type="ECO:0000313" key="6">
    <source>
        <dbReference type="Proteomes" id="UP000076154"/>
    </source>
</evidence>
<name>A0A369K938_HYPMA</name>
<dbReference type="GO" id="GO:0043386">
    <property type="term" value="P:mycotoxin biosynthetic process"/>
    <property type="evidence" value="ECO:0007669"/>
    <property type="project" value="InterPro"/>
</dbReference>
<keyword evidence="4" id="KW-0812">Transmembrane</keyword>
<feature type="transmembrane region" description="Helical" evidence="4">
    <location>
        <begin position="6"/>
        <end position="25"/>
    </location>
</feature>
<comment type="caution">
    <text evidence="5">The sequence shown here is derived from an EMBL/GenBank/DDBJ whole genome shotgun (WGS) entry which is preliminary data.</text>
</comment>
<proteinExistence type="inferred from homology"/>
<dbReference type="InParanoid" id="A0A369K938"/>
<dbReference type="STRING" id="39966.A0A369K938"/>
<dbReference type="Pfam" id="PF11807">
    <property type="entry name" value="UstYa"/>
    <property type="match status" value="1"/>
</dbReference>
<dbReference type="AlphaFoldDB" id="A0A369K938"/>
<dbReference type="GO" id="GO:0016491">
    <property type="term" value="F:oxidoreductase activity"/>
    <property type="evidence" value="ECO:0007669"/>
    <property type="project" value="UniProtKB-KW"/>
</dbReference>
<comment type="pathway">
    <text evidence="1">Mycotoxin biosynthesis.</text>
</comment>
<evidence type="ECO:0000256" key="3">
    <source>
        <dbReference type="ARBA" id="ARBA00035112"/>
    </source>
</evidence>
<keyword evidence="4" id="KW-1133">Transmembrane helix</keyword>
<dbReference type="OrthoDB" id="3687641at2759"/>
<keyword evidence="4" id="KW-0472">Membrane</keyword>
<evidence type="ECO:0000256" key="4">
    <source>
        <dbReference type="SAM" id="Phobius"/>
    </source>
</evidence>
<keyword evidence="6" id="KW-1185">Reference proteome</keyword>
<dbReference type="EMBL" id="LUEZ02000005">
    <property type="protein sequence ID" value="RDB30438.1"/>
    <property type="molecule type" value="Genomic_DNA"/>
</dbReference>
<dbReference type="PANTHER" id="PTHR33365">
    <property type="entry name" value="YALI0B05434P"/>
    <property type="match status" value="1"/>
</dbReference>
<gene>
    <name evidence="5" type="ORF">Hypma_007155</name>
</gene>
<evidence type="ECO:0008006" key="7">
    <source>
        <dbReference type="Google" id="ProtNLM"/>
    </source>
</evidence>
<accession>A0A369K938</accession>
<protein>
    <recommendedName>
        <fullName evidence="7">Oxidase ustYa</fullName>
    </recommendedName>
</protein>
<organism evidence="5 6">
    <name type="scientific">Hypsizygus marmoreus</name>
    <name type="common">White beech mushroom</name>
    <name type="synonym">Agaricus marmoreus</name>
    <dbReference type="NCBI Taxonomy" id="39966"/>
    <lineage>
        <taxon>Eukaryota</taxon>
        <taxon>Fungi</taxon>
        <taxon>Dikarya</taxon>
        <taxon>Basidiomycota</taxon>
        <taxon>Agaricomycotina</taxon>
        <taxon>Agaricomycetes</taxon>
        <taxon>Agaricomycetidae</taxon>
        <taxon>Agaricales</taxon>
        <taxon>Tricholomatineae</taxon>
        <taxon>Lyophyllaceae</taxon>
        <taxon>Hypsizygus</taxon>
    </lineage>
</organism>
<dbReference type="InterPro" id="IPR021765">
    <property type="entry name" value="UstYa-like"/>
</dbReference>
<dbReference type="PANTHER" id="PTHR33365:SF11">
    <property type="entry name" value="TAT PATHWAY SIGNAL SEQUENCE"/>
    <property type="match status" value="1"/>
</dbReference>
<evidence type="ECO:0000256" key="1">
    <source>
        <dbReference type="ARBA" id="ARBA00004685"/>
    </source>
</evidence>
<sequence length="217" mass="25576">MAPSIANFTIWAVLVANISIAILNMRQIWISRPQSDFLNCESDTRRFGNTDSHTKIFTYLSQDYPLEYPLGPLETLATTLHETVRLQINASDSVSMHEWELLETLPKGYGRVRLGPDRRLFLLSMFHQFHCLRAMEVRLRNRNSSYIDAEHYGHCLNYLRQTLLCDTNDSLEAGDFMERDLVLDRVGDTMVCRDWRKIYAAMDENDDEYERWRKEWN</sequence>
<comment type="similarity">
    <text evidence="3">Belongs to the ustYa family.</text>
</comment>
<reference evidence="5" key="1">
    <citation type="submission" date="2018-04" db="EMBL/GenBank/DDBJ databases">
        <title>Whole genome sequencing of Hypsizygus marmoreus.</title>
        <authorList>
            <person name="Choi I.-G."/>
            <person name="Min B."/>
            <person name="Kim J.-G."/>
            <person name="Kim S."/>
            <person name="Oh Y.-L."/>
            <person name="Kong W.-S."/>
            <person name="Park H."/>
            <person name="Jeong J."/>
            <person name="Song E.-S."/>
        </authorList>
    </citation>
    <scope>NUCLEOTIDE SEQUENCE [LARGE SCALE GENOMIC DNA]</scope>
    <source>
        <strain evidence="5">51987-8</strain>
    </source>
</reference>
<evidence type="ECO:0000313" key="5">
    <source>
        <dbReference type="EMBL" id="RDB30438.1"/>
    </source>
</evidence>
<dbReference type="Proteomes" id="UP000076154">
    <property type="component" value="Unassembled WGS sequence"/>
</dbReference>